<reference evidence="1" key="1">
    <citation type="submission" date="2021-11" db="EMBL/GenBank/DDBJ databases">
        <authorList>
            <person name="Rodrigo-Torres L."/>
            <person name="Arahal R. D."/>
            <person name="Lucena T."/>
        </authorList>
    </citation>
    <scope>NUCLEOTIDE SEQUENCE</scope>
    <source>
        <strain evidence="1">CECT 7929</strain>
    </source>
</reference>
<dbReference type="InterPro" id="IPR001451">
    <property type="entry name" value="Hexapep"/>
</dbReference>
<gene>
    <name evidence="1" type="primary">dapH_3</name>
    <name evidence="1" type="ORF">VST7929_02617</name>
</gene>
<dbReference type="Gene3D" id="2.160.10.10">
    <property type="entry name" value="Hexapeptide repeat proteins"/>
    <property type="match status" value="1"/>
</dbReference>
<sequence>MPILVCHRTKFDKLGGRVSIPADAKFGKIRLGFGQVQIADNRYSRFIWSLKKNAQVSFGNRVKIGTGCRLYVSGKLSFGERCNFSGESSIVCAREITFGQGCLVSWNTLFMDTDFHPIMDENGSRLNENRSINIGNRVWVGAKATVMKGVALGDNSVVSAGAHVVSSYPAEVILGGNPAKEIGTMMNKYFSD</sequence>
<dbReference type="GO" id="GO:0047200">
    <property type="term" value="F:tetrahydrodipicolinate N-acetyltransferase activity"/>
    <property type="evidence" value="ECO:0007669"/>
    <property type="project" value="UniProtKB-EC"/>
</dbReference>
<organism evidence="1 2">
    <name type="scientific">Vibrio stylophorae</name>
    <dbReference type="NCBI Taxonomy" id="659351"/>
    <lineage>
        <taxon>Bacteria</taxon>
        <taxon>Pseudomonadati</taxon>
        <taxon>Pseudomonadota</taxon>
        <taxon>Gammaproteobacteria</taxon>
        <taxon>Vibrionales</taxon>
        <taxon>Vibrionaceae</taxon>
        <taxon>Vibrio</taxon>
    </lineage>
</organism>
<dbReference type="InterPro" id="IPR051159">
    <property type="entry name" value="Hexapeptide_acetyltransf"/>
</dbReference>
<dbReference type="Pfam" id="PF14602">
    <property type="entry name" value="Hexapep_2"/>
    <property type="match status" value="1"/>
</dbReference>
<dbReference type="PANTHER" id="PTHR23416:SF78">
    <property type="entry name" value="LIPOPOLYSACCHARIDE BIOSYNTHESIS O-ACETYL TRANSFERASE WBBJ-RELATED"/>
    <property type="match status" value="1"/>
</dbReference>
<evidence type="ECO:0000313" key="2">
    <source>
        <dbReference type="Proteomes" id="UP000838672"/>
    </source>
</evidence>
<dbReference type="CDD" id="cd04647">
    <property type="entry name" value="LbH_MAT_like"/>
    <property type="match status" value="1"/>
</dbReference>
<dbReference type="InterPro" id="IPR011004">
    <property type="entry name" value="Trimer_LpxA-like_sf"/>
</dbReference>
<proteinExistence type="predicted"/>
<dbReference type="SUPFAM" id="SSF51161">
    <property type="entry name" value="Trimeric LpxA-like enzymes"/>
    <property type="match status" value="1"/>
</dbReference>
<protein>
    <submittedName>
        <fullName evidence="1">2,3,4,5-tetrahydropyridine-2,6-dicarboxylate N-acetyltransferase</fullName>
        <ecNumber evidence="1">2.3.1.89</ecNumber>
    </submittedName>
</protein>
<evidence type="ECO:0000313" key="1">
    <source>
        <dbReference type="EMBL" id="CAH0534667.1"/>
    </source>
</evidence>
<dbReference type="EC" id="2.3.1.89" evidence="1"/>
<dbReference type="Proteomes" id="UP000838672">
    <property type="component" value="Unassembled WGS sequence"/>
</dbReference>
<dbReference type="EMBL" id="CAKLDI010000001">
    <property type="protein sequence ID" value="CAH0534667.1"/>
    <property type="molecule type" value="Genomic_DNA"/>
</dbReference>
<comment type="caution">
    <text evidence="1">The sequence shown here is derived from an EMBL/GenBank/DDBJ whole genome shotgun (WGS) entry which is preliminary data.</text>
</comment>
<accession>A0ABM8ZXD5</accession>
<keyword evidence="1" id="KW-0808">Transferase</keyword>
<keyword evidence="2" id="KW-1185">Reference proteome</keyword>
<dbReference type="PANTHER" id="PTHR23416">
    <property type="entry name" value="SIALIC ACID SYNTHASE-RELATED"/>
    <property type="match status" value="1"/>
</dbReference>
<dbReference type="RefSeq" id="WP_237467656.1">
    <property type="nucleotide sequence ID" value="NZ_CAKLDI010000001.1"/>
</dbReference>
<keyword evidence="1" id="KW-0012">Acyltransferase</keyword>
<name>A0ABM8ZXD5_9VIBR</name>